<name>A0ABQ8XTH0_9EUKA</name>
<sequence length="96" mass="11495">MKHKKTKLKLRKKKKKKRKEQTTFKTQPLKRGLLCFEILIPIIKLKIKVRVTNKAEPKTYNTNGKEGSYEAYHYKKLSEIEKHKWNEIDVPTSLQK</sequence>
<gene>
    <name evidence="2" type="ORF">M0813_28460</name>
</gene>
<proteinExistence type="predicted"/>
<comment type="caution">
    <text evidence="2">The sequence shown here is derived from an EMBL/GenBank/DDBJ whole genome shotgun (WGS) entry which is preliminary data.</text>
</comment>
<evidence type="ECO:0000313" key="2">
    <source>
        <dbReference type="EMBL" id="KAJ6235898.1"/>
    </source>
</evidence>
<accession>A0ABQ8XTH0</accession>
<feature type="region of interest" description="Disordered" evidence="1">
    <location>
        <begin position="1"/>
        <end position="24"/>
    </location>
</feature>
<evidence type="ECO:0000313" key="3">
    <source>
        <dbReference type="Proteomes" id="UP001150062"/>
    </source>
</evidence>
<dbReference type="Proteomes" id="UP001150062">
    <property type="component" value="Unassembled WGS sequence"/>
</dbReference>
<organism evidence="2 3">
    <name type="scientific">Anaeramoeba flamelloides</name>
    <dbReference type="NCBI Taxonomy" id="1746091"/>
    <lineage>
        <taxon>Eukaryota</taxon>
        <taxon>Metamonada</taxon>
        <taxon>Anaeramoebidae</taxon>
        <taxon>Anaeramoeba</taxon>
    </lineage>
</organism>
<protein>
    <submittedName>
        <fullName evidence="2">Uncharacterized protein</fullName>
    </submittedName>
</protein>
<dbReference type="EMBL" id="JAOAOG010000254">
    <property type="protein sequence ID" value="KAJ6235898.1"/>
    <property type="molecule type" value="Genomic_DNA"/>
</dbReference>
<evidence type="ECO:0000256" key="1">
    <source>
        <dbReference type="SAM" id="MobiDB-lite"/>
    </source>
</evidence>
<feature type="compositionally biased region" description="Basic residues" evidence="1">
    <location>
        <begin position="1"/>
        <end position="19"/>
    </location>
</feature>
<reference evidence="2" key="1">
    <citation type="submission" date="2022-08" db="EMBL/GenBank/DDBJ databases">
        <title>Novel sulfate-reducing endosymbionts in the free-living metamonad Anaeramoeba.</title>
        <authorList>
            <person name="Jerlstrom-Hultqvist J."/>
            <person name="Cepicka I."/>
            <person name="Gallot-Lavallee L."/>
            <person name="Salas-Leiva D."/>
            <person name="Curtis B.A."/>
            <person name="Zahonova K."/>
            <person name="Pipaliya S."/>
            <person name="Dacks J."/>
            <person name="Roger A.J."/>
        </authorList>
    </citation>
    <scope>NUCLEOTIDE SEQUENCE</scope>
    <source>
        <strain evidence="2">Schooner1</strain>
    </source>
</reference>
<keyword evidence="3" id="KW-1185">Reference proteome</keyword>